<sequence>MIKKLRLILAVLVLLASISLLIWASWPLLSESRVVPIPPNDLQLPTPSAFIYFWTV</sequence>
<reference evidence="1 2" key="1">
    <citation type="submission" date="2020-08" db="EMBL/GenBank/DDBJ databases">
        <title>Bridging the membrane lipid divide: bacteria of the FCB group superphylum have the potential to synthesize archaeal ether lipids.</title>
        <authorList>
            <person name="Villanueva L."/>
            <person name="Von Meijenfeldt F.A.B."/>
            <person name="Westbye A.B."/>
            <person name="Yadav S."/>
            <person name="Hopmans E.C."/>
            <person name="Dutilh B.E."/>
            <person name="Sinninghe Damste J.S."/>
        </authorList>
    </citation>
    <scope>NUCLEOTIDE SEQUENCE [LARGE SCALE GENOMIC DNA]</scope>
    <source>
        <strain evidence="1">NIOZ-UU36</strain>
    </source>
</reference>
<dbReference type="EMBL" id="JACNJN010000077">
    <property type="protein sequence ID" value="MBC8334706.1"/>
    <property type="molecule type" value="Genomic_DNA"/>
</dbReference>
<evidence type="ECO:0000313" key="1">
    <source>
        <dbReference type="EMBL" id="MBC8334706.1"/>
    </source>
</evidence>
<name>A0A8J6TE51_9CHLR</name>
<accession>A0A8J6TE51</accession>
<protein>
    <submittedName>
        <fullName evidence="1">Uncharacterized protein</fullName>
    </submittedName>
</protein>
<evidence type="ECO:0000313" key="2">
    <source>
        <dbReference type="Proteomes" id="UP000614469"/>
    </source>
</evidence>
<proteinExistence type="predicted"/>
<organism evidence="1 2">
    <name type="scientific">Candidatus Desulfolinea nitratireducens</name>
    <dbReference type="NCBI Taxonomy" id="2841698"/>
    <lineage>
        <taxon>Bacteria</taxon>
        <taxon>Bacillati</taxon>
        <taxon>Chloroflexota</taxon>
        <taxon>Anaerolineae</taxon>
        <taxon>Anaerolineales</taxon>
        <taxon>Anaerolineales incertae sedis</taxon>
        <taxon>Candidatus Desulfolinea</taxon>
    </lineage>
</organism>
<gene>
    <name evidence="1" type="ORF">H8E29_05535</name>
</gene>
<dbReference type="AlphaFoldDB" id="A0A8J6TE51"/>
<dbReference type="Proteomes" id="UP000614469">
    <property type="component" value="Unassembled WGS sequence"/>
</dbReference>
<comment type="caution">
    <text evidence="1">The sequence shown here is derived from an EMBL/GenBank/DDBJ whole genome shotgun (WGS) entry which is preliminary data.</text>
</comment>